<organism evidence="1 2">
    <name type="scientific">Panagrolaimus sp. ES5</name>
    <dbReference type="NCBI Taxonomy" id="591445"/>
    <lineage>
        <taxon>Eukaryota</taxon>
        <taxon>Metazoa</taxon>
        <taxon>Ecdysozoa</taxon>
        <taxon>Nematoda</taxon>
        <taxon>Chromadorea</taxon>
        <taxon>Rhabditida</taxon>
        <taxon>Tylenchina</taxon>
        <taxon>Panagrolaimomorpha</taxon>
        <taxon>Panagrolaimoidea</taxon>
        <taxon>Panagrolaimidae</taxon>
        <taxon>Panagrolaimus</taxon>
    </lineage>
</organism>
<sequence length="579" mass="64624">MRLITFILLLSTFCFANAFYCPSFLRNQTTCSCDEYIDGAIVKCNGKEGPLIVEQLKNQSAQVRELWLEHAKIIQVGPNAFKPLKLKKLVLDNNPIQDIDAHAFKGLESTLQDLSISMTKLHDIPTDAVAGLRALNVLNLKCNNIGNLTDVAFHNTPSLIEVNLACNQICNIGAEVFKNVKNSLQNLVLDNNCFTKVPTDAINGMTNLIALHMKYNKLKKLGSHQIINVKSLSMLTFTHNEIETIEPDFVIKAQNIRYIYLNENKIKHIVPGTFKQFNSSEVIDLSYNDLSDVTANMFSGLESLQHLNLESNAIKEIAAGAFSTTPLLLLWLPNNCLTSVSPAMFQGTPFLKQISLSNNNIRIITPLSFAHLANLHTLDLSSNKISSIETGALTGTDFMTVRLQENPFVCTQDGFHVLNGQEAINLTSEANVICQSDNIHDNTDQCPRRKELPSPQPCCLRTIVKTTTMPQFTTTPEPETTSVAAASEINAARERARKLNMERFWRLSHPPADIMRPNADSTVKLTAPSNSDVVEAEEKPRHRTQSYRSQLLPYLRNNEKTKIPTVDFSEDEKTETIQA</sequence>
<evidence type="ECO:0000313" key="1">
    <source>
        <dbReference type="Proteomes" id="UP000887579"/>
    </source>
</evidence>
<evidence type="ECO:0000313" key="2">
    <source>
        <dbReference type="WBParaSite" id="ES5_v2.g4859.t1"/>
    </source>
</evidence>
<dbReference type="Proteomes" id="UP000887579">
    <property type="component" value="Unplaced"/>
</dbReference>
<reference evidence="2" key="1">
    <citation type="submission" date="2022-11" db="UniProtKB">
        <authorList>
            <consortium name="WormBaseParasite"/>
        </authorList>
    </citation>
    <scope>IDENTIFICATION</scope>
</reference>
<dbReference type="WBParaSite" id="ES5_v2.g4859.t1">
    <property type="protein sequence ID" value="ES5_v2.g4859.t1"/>
    <property type="gene ID" value="ES5_v2.g4859"/>
</dbReference>
<name>A0AC34GNI4_9BILA</name>
<accession>A0AC34GNI4</accession>
<protein>
    <submittedName>
        <fullName evidence="2">Uncharacterized protein</fullName>
    </submittedName>
</protein>
<proteinExistence type="predicted"/>